<dbReference type="InterPro" id="IPR006710">
    <property type="entry name" value="Glyco_hydro_43"/>
</dbReference>
<reference evidence="5" key="1">
    <citation type="journal article" date="2019" name="Int. J. Syst. Evol. Microbiol.">
        <title>The Global Catalogue of Microorganisms (GCM) 10K type strain sequencing project: providing services to taxonomists for standard genome sequencing and annotation.</title>
        <authorList>
            <consortium name="The Broad Institute Genomics Platform"/>
            <consortium name="The Broad Institute Genome Sequencing Center for Infectious Disease"/>
            <person name="Wu L."/>
            <person name="Ma J."/>
        </authorList>
    </citation>
    <scope>NUCLEOTIDE SEQUENCE [LARGE SCALE GENOMIC DNA]</scope>
    <source>
        <strain evidence="5">NBRC 103627</strain>
    </source>
</reference>
<evidence type="ECO:0000256" key="2">
    <source>
        <dbReference type="ARBA" id="ARBA00022801"/>
    </source>
</evidence>
<evidence type="ECO:0000256" key="3">
    <source>
        <dbReference type="ARBA" id="ARBA00023295"/>
    </source>
</evidence>
<evidence type="ECO:0000313" key="4">
    <source>
        <dbReference type="EMBL" id="MFC4480353.1"/>
    </source>
</evidence>
<dbReference type="InterPro" id="IPR051795">
    <property type="entry name" value="Glycosyl_Hydrlase_43"/>
</dbReference>
<dbReference type="PANTHER" id="PTHR42812">
    <property type="entry name" value="BETA-XYLOSIDASE"/>
    <property type="match status" value="1"/>
</dbReference>
<dbReference type="InterPro" id="IPR023296">
    <property type="entry name" value="Glyco_hydro_beta-prop_sf"/>
</dbReference>
<name>A0ABV8ZJZ5_9FLAO</name>
<dbReference type="PANTHER" id="PTHR42812:SF15">
    <property type="entry name" value="HYDROLASE, PUTATIVE (AFU_ORTHOLOGUE AFUA_2G00930)-RELATED"/>
    <property type="match status" value="1"/>
</dbReference>
<comment type="similarity">
    <text evidence="1">Belongs to the glycosyl hydrolase 43 family.</text>
</comment>
<feature type="non-terminal residue" evidence="4">
    <location>
        <position position="121"/>
    </location>
</feature>
<organism evidence="4 5">
    <name type="scientific">Flavobacterium chungangensis</name>
    <dbReference type="NCBI Taxonomy" id="2708132"/>
    <lineage>
        <taxon>Bacteria</taxon>
        <taxon>Pseudomonadati</taxon>
        <taxon>Bacteroidota</taxon>
        <taxon>Flavobacteriia</taxon>
        <taxon>Flavobacteriales</taxon>
        <taxon>Flavobacteriaceae</taxon>
        <taxon>Flavobacterium</taxon>
    </lineage>
</organism>
<dbReference type="Pfam" id="PF04616">
    <property type="entry name" value="Glyco_hydro_43"/>
    <property type="match status" value="1"/>
</dbReference>
<accession>A0ABV8ZJZ5</accession>
<proteinExistence type="inferred from homology"/>
<sequence>MVRRHFDEPIEAHPFRVGDAYYYSASTMHYSPGAPILRSYDLVNWEYAGHSVPRLDFDDSGYDLNGGRKYVKGIWASALTYRPSNSTYYWLGCTEFNRTYVYTAPAVDATWTKKARINGCY</sequence>
<keyword evidence="2" id="KW-0378">Hydrolase</keyword>
<evidence type="ECO:0000256" key="1">
    <source>
        <dbReference type="ARBA" id="ARBA00009865"/>
    </source>
</evidence>
<dbReference type="EMBL" id="JBHSFY010000060">
    <property type="protein sequence ID" value="MFC4480353.1"/>
    <property type="molecule type" value="Genomic_DNA"/>
</dbReference>
<dbReference type="RefSeq" id="WP_379801536.1">
    <property type="nucleotide sequence ID" value="NZ_JBHSFY010000060.1"/>
</dbReference>
<evidence type="ECO:0000313" key="5">
    <source>
        <dbReference type="Proteomes" id="UP001596003"/>
    </source>
</evidence>
<comment type="caution">
    <text evidence="4">The sequence shown here is derived from an EMBL/GenBank/DDBJ whole genome shotgun (WGS) entry which is preliminary data.</text>
</comment>
<keyword evidence="3" id="KW-0326">Glycosidase</keyword>
<gene>
    <name evidence="4" type="ORF">ACFO3N_25075</name>
</gene>
<keyword evidence="5" id="KW-1185">Reference proteome</keyword>
<dbReference type="Proteomes" id="UP001596003">
    <property type="component" value="Unassembled WGS sequence"/>
</dbReference>
<dbReference type="Gene3D" id="2.115.10.20">
    <property type="entry name" value="Glycosyl hydrolase domain, family 43"/>
    <property type="match status" value="1"/>
</dbReference>
<dbReference type="SUPFAM" id="SSF75005">
    <property type="entry name" value="Arabinanase/levansucrase/invertase"/>
    <property type="match status" value="1"/>
</dbReference>
<protein>
    <submittedName>
        <fullName evidence="4">Family 43 glycosylhydrolase</fullName>
    </submittedName>
</protein>